<keyword evidence="6" id="KW-1185">Reference proteome</keyword>
<evidence type="ECO:0000256" key="3">
    <source>
        <dbReference type="SAM" id="SignalP"/>
    </source>
</evidence>
<proteinExistence type="inferred from homology"/>
<dbReference type="Gene3D" id="3.40.50.1820">
    <property type="entry name" value="alpha/beta hydrolase"/>
    <property type="match status" value="1"/>
</dbReference>
<sequence length="287" mass="32164">MKAPFTIALFFLAWNVNAAIDSLVHKRVVYKVADTSSLHLDIFYAPEALKQKNNTALVFIHGGGWAYGSPSEFFGACRRYAKAGVITFSIQYRLSKDAKGNVPVAGITPVECVKDARSAMRWVREHASEFSIDPQKIVVGGQSAGGHLSYATAYIDQHNEATDNLKVSPMPNAIISFSGTTNCMEAWCDMLLGEKRSQIWSISPAHNLKKGMPPTIAFHGQEDNVVPLWTIQFFKRDTEKLGNHFELITYEGRKHYLGAGNKTYSNLFDEEILEKTDDFLRRYGFLK</sequence>
<keyword evidence="2" id="KW-0378">Hydrolase</keyword>
<dbReference type="AlphaFoldDB" id="A0A1M5M6V7"/>
<gene>
    <name evidence="5" type="ORF">SAMN04488109_1588</name>
</gene>
<dbReference type="RefSeq" id="WP_073132552.1">
    <property type="nucleotide sequence ID" value="NZ_FQWQ01000001.1"/>
</dbReference>
<feature type="signal peptide" evidence="3">
    <location>
        <begin position="1"/>
        <end position="18"/>
    </location>
</feature>
<name>A0A1M5M6V7_9BACT</name>
<protein>
    <submittedName>
        <fullName evidence="5">Acetyl esterase/lipase</fullName>
    </submittedName>
</protein>
<dbReference type="EMBL" id="FQWQ01000001">
    <property type="protein sequence ID" value="SHG73000.1"/>
    <property type="molecule type" value="Genomic_DNA"/>
</dbReference>
<reference evidence="5 6" key="1">
    <citation type="submission" date="2016-11" db="EMBL/GenBank/DDBJ databases">
        <authorList>
            <person name="Jaros S."/>
            <person name="Januszkiewicz K."/>
            <person name="Wedrychowicz H."/>
        </authorList>
    </citation>
    <scope>NUCLEOTIDE SEQUENCE [LARGE SCALE GENOMIC DNA]</scope>
    <source>
        <strain evidence="5 6">DSM 24574</strain>
    </source>
</reference>
<evidence type="ECO:0000256" key="2">
    <source>
        <dbReference type="ARBA" id="ARBA00022801"/>
    </source>
</evidence>
<dbReference type="InterPro" id="IPR050300">
    <property type="entry name" value="GDXG_lipolytic_enzyme"/>
</dbReference>
<evidence type="ECO:0000313" key="5">
    <source>
        <dbReference type="EMBL" id="SHG73000.1"/>
    </source>
</evidence>
<dbReference type="STRING" id="947013.SAMN04488109_1588"/>
<dbReference type="Proteomes" id="UP000184212">
    <property type="component" value="Unassembled WGS sequence"/>
</dbReference>
<evidence type="ECO:0000313" key="6">
    <source>
        <dbReference type="Proteomes" id="UP000184212"/>
    </source>
</evidence>
<dbReference type="InterPro" id="IPR029058">
    <property type="entry name" value="AB_hydrolase_fold"/>
</dbReference>
<feature type="domain" description="BD-FAE-like" evidence="4">
    <location>
        <begin position="40"/>
        <end position="228"/>
    </location>
</feature>
<feature type="chain" id="PRO_5012296499" evidence="3">
    <location>
        <begin position="19"/>
        <end position="287"/>
    </location>
</feature>
<dbReference type="InterPro" id="IPR049492">
    <property type="entry name" value="BD-FAE-like_dom"/>
</dbReference>
<accession>A0A1M5M6V7</accession>
<dbReference type="PANTHER" id="PTHR48081:SF30">
    <property type="entry name" value="ACETYL-HYDROLASE LIPR-RELATED"/>
    <property type="match status" value="1"/>
</dbReference>
<evidence type="ECO:0000259" key="4">
    <source>
        <dbReference type="Pfam" id="PF20434"/>
    </source>
</evidence>
<evidence type="ECO:0000256" key="1">
    <source>
        <dbReference type="ARBA" id="ARBA00010515"/>
    </source>
</evidence>
<dbReference type="SUPFAM" id="SSF53474">
    <property type="entry name" value="alpha/beta-Hydrolases"/>
    <property type="match status" value="1"/>
</dbReference>
<dbReference type="GO" id="GO:0004806">
    <property type="term" value="F:triacylglycerol lipase activity"/>
    <property type="evidence" value="ECO:0007669"/>
    <property type="project" value="TreeGrafter"/>
</dbReference>
<dbReference type="Pfam" id="PF20434">
    <property type="entry name" value="BD-FAE"/>
    <property type="match status" value="1"/>
</dbReference>
<dbReference type="PANTHER" id="PTHR48081">
    <property type="entry name" value="AB HYDROLASE SUPERFAMILY PROTEIN C4A8.06C"/>
    <property type="match status" value="1"/>
</dbReference>
<organism evidence="5 6">
    <name type="scientific">Chryseolinea serpens</name>
    <dbReference type="NCBI Taxonomy" id="947013"/>
    <lineage>
        <taxon>Bacteria</taxon>
        <taxon>Pseudomonadati</taxon>
        <taxon>Bacteroidota</taxon>
        <taxon>Cytophagia</taxon>
        <taxon>Cytophagales</taxon>
        <taxon>Fulvivirgaceae</taxon>
        <taxon>Chryseolinea</taxon>
    </lineage>
</organism>
<dbReference type="OrthoDB" id="9777975at2"/>
<keyword evidence="3" id="KW-0732">Signal</keyword>
<comment type="similarity">
    <text evidence="1">Belongs to the 'GDXG' lipolytic enzyme family.</text>
</comment>